<feature type="domain" description="Prohead serine protease" evidence="5">
    <location>
        <begin position="56"/>
        <end position="181"/>
    </location>
</feature>
<evidence type="ECO:0000259" key="5">
    <source>
        <dbReference type="Pfam" id="PF04586"/>
    </source>
</evidence>
<evidence type="ECO:0000256" key="2">
    <source>
        <dbReference type="ARBA" id="ARBA00022670"/>
    </source>
</evidence>
<reference evidence="6 7" key="1">
    <citation type="submission" date="2019-05" db="EMBL/GenBank/DDBJ databases">
        <authorList>
            <consortium name="Science for Life Laboratories"/>
        </authorList>
    </citation>
    <scope>NUCLEOTIDE SEQUENCE [LARGE SCALE GENOMIC DNA]</scope>
    <source>
        <strain evidence="6">Soil9</strain>
    </source>
</reference>
<dbReference type="Pfam" id="PF04586">
    <property type="entry name" value="Peptidase_S78"/>
    <property type="match status" value="1"/>
</dbReference>
<dbReference type="AlphaFoldDB" id="A0A6P2CX48"/>
<protein>
    <submittedName>
        <fullName evidence="6">: Peptidase_U35</fullName>
    </submittedName>
</protein>
<dbReference type="GO" id="GO:0006508">
    <property type="term" value="P:proteolysis"/>
    <property type="evidence" value="ECO:0007669"/>
    <property type="project" value="UniProtKB-KW"/>
</dbReference>
<name>A0A6P2CX48_9BACT</name>
<keyword evidence="3" id="KW-0378">Hydrolase</keyword>
<dbReference type="InterPro" id="IPR054613">
    <property type="entry name" value="Peptidase_S78_dom"/>
</dbReference>
<organism evidence="6 7">
    <name type="scientific">Gemmata massiliana</name>
    <dbReference type="NCBI Taxonomy" id="1210884"/>
    <lineage>
        <taxon>Bacteria</taxon>
        <taxon>Pseudomonadati</taxon>
        <taxon>Planctomycetota</taxon>
        <taxon>Planctomycetia</taxon>
        <taxon>Gemmatales</taxon>
        <taxon>Gemmataceae</taxon>
        <taxon>Gemmata</taxon>
    </lineage>
</organism>
<dbReference type="Proteomes" id="UP000464178">
    <property type="component" value="Chromosome"/>
</dbReference>
<evidence type="ECO:0000256" key="3">
    <source>
        <dbReference type="ARBA" id="ARBA00022801"/>
    </source>
</evidence>
<accession>A0A6P2CX48</accession>
<sequence>MNARVTRQSFAIRGTGVTAGAHLARGPRPALFGTAHVFGTDGHDPFQAKDGTDVFVRIASGAFDISLRAVQEYKQAGVLLLIDHDYRQILCSSADGSLLVWADQKALRFRVNPNTRNGRRAIEAARARPDLREVSVGANSLLGLRKERPGSTPLLTATVCVLKEISLCSVGRARYPQTRAFVARDASASRAPSLRSSPVPRSSHMNDRYPTPEDRALLRILAAESGRIETSAADDGAIHALIAAGLVTAGRGLRLTAAGRTRAFTLPGSSQFRTAARSPLILT</sequence>
<evidence type="ECO:0000313" key="6">
    <source>
        <dbReference type="EMBL" id="VTR93571.1"/>
    </source>
</evidence>
<evidence type="ECO:0000256" key="4">
    <source>
        <dbReference type="SAM" id="MobiDB-lite"/>
    </source>
</evidence>
<keyword evidence="7" id="KW-1185">Reference proteome</keyword>
<proteinExistence type="predicted"/>
<dbReference type="KEGG" id="gms:SOIL9_41430"/>
<dbReference type="EMBL" id="LR593886">
    <property type="protein sequence ID" value="VTR93571.1"/>
    <property type="molecule type" value="Genomic_DNA"/>
</dbReference>
<dbReference type="GO" id="GO:0008233">
    <property type="term" value="F:peptidase activity"/>
    <property type="evidence" value="ECO:0007669"/>
    <property type="project" value="UniProtKB-KW"/>
</dbReference>
<gene>
    <name evidence="6" type="ORF">SOIL9_41430</name>
</gene>
<keyword evidence="1" id="KW-1188">Viral release from host cell</keyword>
<feature type="compositionally biased region" description="Low complexity" evidence="4">
    <location>
        <begin position="191"/>
        <end position="203"/>
    </location>
</feature>
<feature type="region of interest" description="Disordered" evidence="4">
    <location>
        <begin position="191"/>
        <end position="210"/>
    </location>
</feature>
<evidence type="ECO:0000256" key="1">
    <source>
        <dbReference type="ARBA" id="ARBA00022612"/>
    </source>
</evidence>
<dbReference type="RefSeq" id="WP_162668278.1">
    <property type="nucleotide sequence ID" value="NZ_LR593886.1"/>
</dbReference>
<keyword evidence="2" id="KW-0645">Protease</keyword>
<evidence type="ECO:0000313" key="7">
    <source>
        <dbReference type="Proteomes" id="UP000464178"/>
    </source>
</evidence>